<proteinExistence type="predicted"/>
<feature type="compositionally biased region" description="Basic and acidic residues" evidence="1">
    <location>
        <begin position="123"/>
        <end position="139"/>
    </location>
</feature>
<accession>A6IWG7</accession>
<reference evidence="2" key="1">
    <citation type="journal article" date="2005" name="Genome Res.">
        <title>Gene and alternative splicing annotation with AIR.</title>
        <authorList>
            <person name="Florea L."/>
            <person name="Di Francesco V."/>
            <person name="Miller J."/>
            <person name="Turner R."/>
            <person name="Yao A."/>
            <person name="Harris M."/>
            <person name="Walenz B."/>
            <person name="Mobarry C."/>
            <person name="Merkulov G.V."/>
            <person name="Charlab R."/>
            <person name="Dew I."/>
            <person name="Deng Z."/>
            <person name="Istrail S."/>
            <person name="Li P."/>
            <person name="Sutton G."/>
        </authorList>
    </citation>
    <scope>NUCLEOTIDE SEQUENCE</scope>
    <source>
        <strain evidence="2">BN</strain>
    </source>
</reference>
<evidence type="ECO:0000313" key="2">
    <source>
        <dbReference type="EMBL" id="EDM08907.1"/>
    </source>
</evidence>
<dbReference type="InterPro" id="IPR040020">
    <property type="entry name" value="C13orf46-like"/>
</dbReference>
<evidence type="ECO:0000313" key="3">
    <source>
        <dbReference type="Proteomes" id="UP000234681"/>
    </source>
</evidence>
<gene>
    <name evidence="2" type="primary">LOC290876</name>
    <name evidence="2" type="ORF">rCG_43383</name>
</gene>
<feature type="region of interest" description="Disordered" evidence="1">
    <location>
        <begin position="1"/>
        <end position="23"/>
    </location>
</feature>
<feature type="region of interest" description="Disordered" evidence="1">
    <location>
        <begin position="60"/>
        <end position="141"/>
    </location>
</feature>
<evidence type="ECO:0000256" key="1">
    <source>
        <dbReference type="SAM" id="MobiDB-lite"/>
    </source>
</evidence>
<dbReference type="PANTHER" id="PTHR39223">
    <property type="entry name" value="RIKEN CDNA 1700029H14 GENE"/>
    <property type="match status" value="1"/>
</dbReference>
<reference evidence="2 3" key="2">
    <citation type="submission" date="2005-09" db="EMBL/GenBank/DDBJ databases">
        <authorList>
            <person name="Mural R.J."/>
            <person name="Li P.W."/>
            <person name="Adams M.D."/>
            <person name="Amanatides P.G."/>
            <person name="Baden-Tillson H."/>
            <person name="Barnstead M."/>
            <person name="Chin S.H."/>
            <person name="Dew I."/>
            <person name="Evans C.A."/>
            <person name="Ferriera S."/>
            <person name="Flanigan M."/>
            <person name="Fosler C."/>
            <person name="Glodek A."/>
            <person name="Gu Z."/>
            <person name="Holt R.A."/>
            <person name="Jennings D."/>
            <person name="Kraft C.L."/>
            <person name="Lu F."/>
            <person name="Nguyen T."/>
            <person name="Nusskern D.R."/>
            <person name="Pfannkoch C.M."/>
            <person name="Sitter C."/>
            <person name="Sutton G.G."/>
            <person name="Venter J.C."/>
            <person name="Wang Z."/>
            <person name="Woodage T."/>
            <person name="Zheng X.H."/>
            <person name="Zhong F."/>
        </authorList>
    </citation>
    <scope>NUCLEOTIDE SEQUENCE [LARGE SCALE GENOMIC DNA]</scope>
    <source>
        <strain evidence="2">BN</strain>
        <strain evidence="3">BN, Sprague-Dawley</strain>
    </source>
</reference>
<dbReference type="EMBL" id="CH473970">
    <property type="protein sequence ID" value="EDM08907.1"/>
    <property type="molecule type" value="Genomic_DNA"/>
</dbReference>
<sequence length="203" mass="22541">MEKDPVTHRKHRPGPGALPSGITPVYLKVASEGAELQRSRSVGGLHQKGDPPICIRKLLRKELDSEDQSKDPRNDTDDGTCQASLEDDKKKGSHDEVGKPDKCEKMDPEKSDSEASAAGPQDDASKERCLSVAEEEHPESMTLDNLLEKQARTSHFSHGSSDINHLCLWRSTWATILRRRSSPVPLKKRRGPPMTQGTCLKMR</sequence>
<feature type="compositionally biased region" description="Basic and acidic residues" evidence="1">
    <location>
        <begin position="86"/>
        <end position="113"/>
    </location>
</feature>
<dbReference type="AlphaFoldDB" id="A6IWG7"/>
<name>A6IWG7_RAT</name>
<dbReference type="Proteomes" id="UP000234681">
    <property type="component" value="Chromosome 16"/>
</dbReference>
<feature type="region of interest" description="Disordered" evidence="1">
    <location>
        <begin position="184"/>
        <end position="203"/>
    </location>
</feature>
<organism evidence="2 3">
    <name type="scientific">Rattus norvegicus</name>
    <name type="common">Rat</name>
    <dbReference type="NCBI Taxonomy" id="10116"/>
    <lineage>
        <taxon>Eukaryota</taxon>
        <taxon>Metazoa</taxon>
        <taxon>Chordata</taxon>
        <taxon>Craniata</taxon>
        <taxon>Vertebrata</taxon>
        <taxon>Euteleostomi</taxon>
        <taxon>Mammalia</taxon>
        <taxon>Eutheria</taxon>
        <taxon>Euarchontoglires</taxon>
        <taxon>Glires</taxon>
        <taxon>Rodentia</taxon>
        <taxon>Myomorpha</taxon>
        <taxon>Muroidea</taxon>
        <taxon>Muridae</taxon>
        <taxon>Murinae</taxon>
        <taxon>Rattus</taxon>
    </lineage>
</organism>
<protein>
    <submittedName>
        <fullName evidence="2">Similar to RIKEN cDNA 1700029H14, isoform CRA_a</fullName>
    </submittedName>
</protein>
<feature type="compositionally biased region" description="Basic and acidic residues" evidence="1">
    <location>
        <begin position="60"/>
        <end position="76"/>
    </location>
</feature>
<dbReference type="EMBL" id="CH473970">
    <property type="protein sequence ID" value="EDM08905.1"/>
    <property type="molecule type" value="Genomic_DNA"/>
</dbReference>
<dbReference type="PANTHER" id="PTHR39223:SF1">
    <property type="entry name" value="RIKEN CDNA 1700029H14 GENE"/>
    <property type="match status" value="1"/>
</dbReference>